<name>A7EX76_SCLS1</name>
<dbReference type="GeneID" id="5485434"/>
<dbReference type="AlphaFoldDB" id="A7EX76"/>
<sequence length="128" mass="14685">MMGIGDGLAILWGFFLGLLAYEISSKRFQKRKKAREPRINMTGLSVHLQFRGKAVQEKFMFQTTVRELTRNEKMIHKEGSVLPRVYQIRCEVSHFSCPSSDPFRPINNSNFTFSPSDIMLLRSGSVVI</sequence>
<dbReference type="InParanoid" id="A7EX76"/>
<organism evidence="1 2">
    <name type="scientific">Sclerotinia sclerotiorum (strain ATCC 18683 / 1980 / Ss-1)</name>
    <name type="common">White mold</name>
    <name type="synonym">Whetzelinia sclerotiorum</name>
    <dbReference type="NCBI Taxonomy" id="665079"/>
    <lineage>
        <taxon>Eukaryota</taxon>
        <taxon>Fungi</taxon>
        <taxon>Dikarya</taxon>
        <taxon>Ascomycota</taxon>
        <taxon>Pezizomycotina</taxon>
        <taxon>Leotiomycetes</taxon>
        <taxon>Helotiales</taxon>
        <taxon>Sclerotiniaceae</taxon>
        <taxon>Sclerotinia</taxon>
    </lineage>
</organism>
<evidence type="ECO:0000313" key="1">
    <source>
        <dbReference type="EMBL" id="EDN94068.1"/>
    </source>
</evidence>
<reference evidence="2" key="1">
    <citation type="journal article" date="2011" name="PLoS Genet.">
        <title>Genomic analysis of the necrotrophic fungal pathogens Sclerotinia sclerotiorum and Botrytis cinerea.</title>
        <authorList>
            <person name="Amselem J."/>
            <person name="Cuomo C.A."/>
            <person name="van Kan J.A."/>
            <person name="Viaud M."/>
            <person name="Benito E.P."/>
            <person name="Couloux A."/>
            <person name="Coutinho P.M."/>
            <person name="de Vries R.P."/>
            <person name="Dyer P.S."/>
            <person name="Fillinger S."/>
            <person name="Fournier E."/>
            <person name="Gout L."/>
            <person name="Hahn M."/>
            <person name="Kohn L."/>
            <person name="Lapalu N."/>
            <person name="Plummer K.M."/>
            <person name="Pradier J.M."/>
            <person name="Quevillon E."/>
            <person name="Sharon A."/>
            <person name="Simon A."/>
            <person name="ten Have A."/>
            <person name="Tudzynski B."/>
            <person name="Tudzynski P."/>
            <person name="Wincker P."/>
            <person name="Andrew M."/>
            <person name="Anthouard V."/>
            <person name="Beever R.E."/>
            <person name="Beffa R."/>
            <person name="Benoit I."/>
            <person name="Bouzid O."/>
            <person name="Brault B."/>
            <person name="Chen Z."/>
            <person name="Choquer M."/>
            <person name="Collemare J."/>
            <person name="Cotton P."/>
            <person name="Danchin E.G."/>
            <person name="Da Silva C."/>
            <person name="Gautier A."/>
            <person name="Giraud C."/>
            <person name="Giraud T."/>
            <person name="Gonzalez C."/>
            <person name="Grossetete S."/>
            <person name="Guldener U."/>
            <person name="Henrissat B."/>
            <person name="Howlett B.J."/>
            <person name="Kodira C."/>
            <person name="Kretschmer M."/>
            <person name="Lappartient A."/>
            <person name="Leroch M."/>
            <person name="Levis C."/>
            <person name="Mauceli E."/>
            <person name="Neuveglise C."/>
            <person name="Oeser B."/>
            <person name="Pearson M."/>
            <person name="Poulain J."/>
            <person name="Poussereau N."/>
            <person name="Quesneville H."/>
            <person name="Rascle C."/>
            <person name="Schumacher J."/>
            <person name="Segurens B."/>
            <person name="Sexton A."/>
            <person name="Silva E."/>
            <person name="Sirven C."/>
            <person name="Soanes D.M."/>
            <person name="Talbot N.J."/>
            <person name="Templeton M."/>
            <person name="Yandava C."/>
            <person name="Yarden O."/>
            <person name="Zeng Q."/>
            <person name="Rollins J.A."/>
            <person name="Lebrun M.H."/>
            <person name="Dickman M."/>
        </authorList>
    </citation>
    <scope>NUCLEOTIDE SEQUENCE [LARGE SCALE GENOMIC DNA]</scope>
    <source>
        <strain evidence="2">ATCC 18683 / 1980 / Ss-1</strain>
    </source>
</reference>
<dbReference type="EMBL" id="CH476634">
    <property type="protein sequence ID" value="EDN94068.1"/>
    <property type="molecule type" value="Genomic_DNA"/>
</dbReference>
<keyword evidence="2" id="KW-1185">Reference proteome</keyword>
<dbReference type="RefSeq" id="XP_001589302.1">
    <property type="nucleotide sequence ID" value="XM_001589252.1"/>
</dbReference>
<gene>
    <name evidence="1" type="ORF">SS1G_09936</name>
</gene>
<evidence type="ECO:0000313" key="2">
    <source>
        <dbReference type="Proteomes" id="UP000001312"/>
    </source>
</evidence>
<dbReference type="KEGG" id="ssl:SS1G_09936"/>
<accession>A7EX76</accession>
<protein>
    <submittedName>
        <fullName evidence="1">Uncharacterized protein</fullName>
    </submittedName>
</protein>
<proteinExistence type="predicted"/>
<dbReference type="Proteomes" id="UP000001312">
    <property type="component" value="Unassembled WGS sequence"/>
</dbReference>